<dbReference type="eggNOG" id="COG0745">
    <property type="taxonomic scope" value="Bacteria"/>
</dbReference>
<dbReference type="InterPro" id="IPR011006">
    <property type="entry name" value="CheY-like_superfamily"/>
</dbReference>
<dbReference type="GO" id="GO:0000160">
    <property type="term" value="P:phosphorelay signal transduction system"/>
    <property type="evidence" value="ECO:0007669"/>
    <property type="project" value="InterPro"/>
</dbReference>
<reference evidence="5" key="1">
    <citation type="submission" date="2011-03" db="EMBL/GenBank/DDBJ databases">
        <title>Draft genome sequence of Brevundimonas diminuta.</title>
        <authorList>
            <person name="Brown P.J.B."/>
            <person name="Buechlein A."/>
            <person name="Hemmerich C."/>
            <person name="Brun Y.V."/>
        </authorList>
    </citation>
    <scope>NUCLEOTIDE SEQUENCE [LARGE SCALE GENOMIC DNA]</scope>
    <source>
        <strain evidence="5">C19</strain>
    </source>
</reference>
<keyword evidence="5" id="KW-1185">Reference proteome</keyword>
<dbReference type="Pfam" id="PF13581">
    <property type="entry name" value="HATPase_c_2"/>
    <property type="match status" value="1"/>
</dbReference>
<dbReference type="InterPro" id="IPR001789">
    <property type="entry name" value="Sig_transdc_resp-reg_receiver"/>
</dbReference>
<dbReference type="Proteomes" id="UP000006512">
    <property type="component" value="Unassembled WGS sequence"/>
</dbReference>
<dbReference type="PROSITE" id="PS50110">
    <property type="entry name" value="RESPONSE_REGULATORY"/>
    <property type="match status" value="1"/>
</dbReference>
<dbReference type="PANTHER" id="PTHR44591:SF3">
    <property type="entry name" value="RESPONSE REGULATORY DOMAIN-CONTAINING PROTEIN"/>
    <property type="match status" value="1"/>
</dbReference>
<dbReference type="RefSeq" id="WP_006275177.1">
    <property type="nucleotide sequence ID" value="NZ_GL883080.1"/>
</dbReference>
<proteinExistence type="predicted"/>
<dbReference type="STRING" id="715226.ABI_44050"/>
<evidence type="ECO:0000256" key="1">
    <source>
        <dbReference type="ARBA" id="ARBA00022553"/>
    </source>
</evidence>
<evidence type="ECO:0000313" key="4">
    <source>
        <dbReference type="EMBL" id="EGF89978.1"/>
    </source>
</evidence>
<accession>F4QTA8</accession>
<evidence type="ECO:0000313" key="5">
    <source>
        <dbReference type="Proteomes" id="UP000006512"/>
    </source>
</evidence>
<dbReference type="HOGENOM" id="CLU_073056_0_0_5"/>
<dbReference type="InterPro" id="IPR003594">
    <property type="entry name" value="HATPase_dom"/>
</dbReference>
<evidence type="ECO:0000256" key="2">
    <source>
        <dbReference type="PROSITE-ProRule" id="PRU00169"/>
    </source>
</evidence>
<dbReference type="SMART" id="SM00448">
    <property type="entry name" value="REC"/>
    <property type="match status" value="1"/>
</dbReference>
<dbReference type="Gene3D" id="3.30.565.10">
    <property type="entry name" value="Histidine kinase-like ATPase, C-terminal domain"/>
    <property type="match status" value="1"/>
</dbReference>
<dbReference type="InterPro" id="IPR036890">
    <property type="entry name" value="HATPase_C_sf"/>
</dbReference>
<name>F4QTA8_9CAUL</name>
<dbReference type="SUPFAM" id="SSF52172">
    <property type="entry name" value="CheY-like"/>
    <property type="match status" value="1"/>
</dbReference>
<dbReference type="AlphaFoldDB" id="F4QTA8"/>
<dbReference type="Pfam" id="PF00072">
    <property type="entry name" value="Response_reg"/>
    <property type="match status" value="1"/>
</dbReference>
<dbReference type="OrthoDB" id="5456285at2"/>
<dbReference type="PANTHER" id="PTHR44591">
    <property type="entry name" value="STRESS RESPONSE REGULATOR PROTEIN 1"/>
    <property type="match status" value="1"/>
</dbReference>
<dbReference type="EMBL" id="GL883080">
    <property type="protein sequence ID" value="EGF89978.1"/>
    <property type="molecule type" value="Genomic_DNA"/>
</dbReference>
<gene>
    <name evidence="4" type="ORF">ABI_44050</name>
</gene>
<sequence length="301" mass="33547">MNDQTRPKILAVDDEDFNLDILGEILDEAGYQPVLAVDGREALALLELHPDIEVIVLDRMMPNMDGMACLAALKSDARWRDLPVIMQTAAASHDQVRQGIEAGVFYYLTKPYAADILLSLVRSALDDARRRADLLGDVRRQRTVLGLMQHGIFRFRTLEEARNLSVFIANCFPDPERVVYGLSELMINAVEHGNLGITYAEKTRLLLEGDWENEVVRRLNAPDKIDCYAWLTLDAGPGAISVTLQDSGAGFAYQSYLELSPERATDPHGRGIATARLMSFDELTYEGNGNRVRCIVGLTNH</sequence>
<dbReference type="Gene3D" id="3.40.50.2300">
    <property type="match status" value="1"/>
</dbReference>
<feature type="modified residue" description="4-aspartylphosphate" evidence="2">
    <location>
        <position position="58"/>
    </location>
</feature>
<feature type="domain" description="Response regulatory" evidence="3">
    <location>
        <begin position="8"/>
        <end position="125"/>
    </location>
</feature>
<organism evidence="4 5">
    <name type="scientific">Asticcacaulis biprosthecium C19</name>
    <dbReference type="NCBI Taxonomy" id="715226"/>
    <lineage>
        <taxon>Bacteria</taxon>
        <taxon>Pseudomonadati</taxon>
        <taxon>Pseudomonadota</taxon>
        <taxon>Alphaproteobacteria</taxon>
        <taxon>Caulobacterales</taxon>
        <taxon>Caulobacteraceae</taxon>
        <taxon>Asticcacaulis</taxon>
    </lineage>
</organism>
<dbReference type="InterPro" id="IPR050595">
    <property type="entry name" value="Bact_response_regulator"/>
</dbReference>
<protein>
    <submittedName>
        <fullName evidence="4">Response regulator</fullName>
    </submittedName>
</protein>
<dbReference type="CDD" id="cd16936">
    <property type="entry name" value="HATPase_RsbW-like"/>
    <property type="match status" value="1"/>
</dbReference>
<evidence type="ECO:0000259" key="3">
    <source>
        <dbReference type="PROSITE" id="PS50110"/>
    </source>
</evidence>
<keyword evidence="1 2" id="KW-0597">Phosphoprotein</keyword>